<proteinExistence type="predicted"/>
<dbReference type="EMBL" id="CACRXK020033241">
    <property type="protein sequence ID" value="CAB4043812.1"/>
    <property type="molecule type" value="Genomic_DNA"/>
</dbReference>
<sequence length="272" mass="30348">MAAENICADVRLDDFTVELKPEDIPGASVNDKDIGKLNINQLKFWLKCRRVKQGGNKKELFGRENGINCSNAEVENDAPASLGKFPSDDSAFNKDFSILPVFVPTDTLDHTQKCGKSTKKSVDGDAIAEMSSSKGLRMVSFVHDMEVSRAGEGDVVYLRALCWASYRKCVKYKVRMIVNPRGSPKIVAAECDKICPAGRSGCCCHVMAVIWKLDEMSRNSKLQKPTQDYRACTSKPRKWGIPGRREVEHEAVMASKLVKPRHILDTPGRKRR</sequence>
<dbReference type="Proteomes" id="UP001152795">
    <property type="component" value="Unassembled WGS sequence"/>
</dbReference>
<dbReference type="OrthoDB" id="5993418at2759"/>
<evidence type="ECO:0000313" key="2">
    <source>
        <dbReference type="Proteomes" id="UP001152795"/>
    </source>
</evidence>
<reference evidence="1" key="1">
    <citation type="submission" date="2020-04" db="EMBL/GenBank/DDBJ databases">
        <authorList>
            <person name="Alioto T."/>
            <person name="Alioto T."/>
            <person name="Gomez Garrido J."/>
        </authorList>
    </citation>
    <scope>NUCLEOTIDE SEQUENCE</scope>
    <source>
        <strain evidence="1">A484AB</strain>
    </source>
</reference>
<keyword evidence="2" id="KW-1185">Reference proteome</keyword>
<dbReference type="AlphaFoldDB" id="A0A7D9KCB8"/>
<gene>
    <name evidence="1" type="ORF">PACLA_8A055705</name>
</gene>
<protein>
    <submittedName>
        <fullName evidence="1">Uncharacterized protein</fullName>
    </submittedName>
</protein>
<evidence type="ECO:0000313" key="1">
    <source>
        <dbReference type="EMBL" id="CAB4043812.1"/>
    </source>
</evidence>
<accession>A0A7D9KCB8</accession>
<comment type="caution">
    <text evidence="1">The sequence shown here is derived from an EMBL/GenBank/DDBJ whole genome shotgun (WGS) entry which is preliminary data.</text>
</comment>
<organism evidence="1 2">
    <name type="scientific">Paramuricea clavata</name>
    <name type="common">Red gorgonian</name>
    <name type="synonym">Violescent sea-whip</name>
    <dbReference type="NCBI Taxonomy" id="317549"/>
    <lineage>
        <taxon>Eukaryota</taxon>
        <taxon>Metazoa</taxon>
        <taxon>Cnidaria</taxon>
        <taxon>Anthozoa</taxon>
        <taxon>Octocorallia</taxon>
        <taxon>Malacalcyonacea</taxon>
        <taxon>Plexauridae</taxon>
        <taxon>Paramuricea</taxon>
    </lineage>
</organism>
<feature type="non-terminal residue" evidence="1">
    <location>
        <position position="1"/>
    </location>
</feature>
<name>A0A7D9KCB8_PARCT</name>